<evidence type="ECO:0000313" key="9">
    <source>
        <dbReference type="EMBL" id="KUG54240.1"/>
    </source>
</evidence>
<evidence type="ECO:0000256" key="7">
    <source>
        <dbReference type="ARBA" id="ARBA00023136"/>
    </source>
</evidence>
<dbReference type="GO" id="GO:0005886">
    <property type="term" value="C:plasma membrane"/>
    <property type="evidence" value="ECO:0007669"/>
    <property type="project" value="UniProtKB-SubCell"/>
</dbReference>
<proteinExistence type="predicted"/>
<keyword evidence="10" id="KW-1185">Reference proteome</keyword>
<organism evidence="9 10">
    <name type="scientific">Serinicoccus chungangensis</name>
    <dbReference type="NCBI Taxonomy" id="767452"/>
    <lineage>
        <taxon>Bacteria</taxon>
        <taxon>Bacillati</taxon>
        <taxon>Actinomycetota</taxon>
        <taxon>Actinomycetes</taxon>
        <taxon>Micrococcales</taxon>
        <taxon>Ornithinimicrobiaceae</taxon>
        <taxon>Serinicoccus</taxon>
    </lineage>
</organism>
<feature type="transmembrane region" description="Helical" evidence="8">
    <location>
        <begin position="520"/>
        <end position="546"/>
    </location>
</feature>
<evidence type="ECO:0000256" key="8">
    <source>
        <dbReference type="SAM" id="Phobius"/>
    </source>
</evidence>
<feature type="transmembrane region" description="Helical" evidence="8">
    <location>
        <begin position="268"/>
        <end position="293"/>
    </location>
</feature>
<dbReference type="GO" id="GO:0015648">
    <property type="term" value="F:lipid-linked peptidoglycan transporter activity"/>
    <property type="evidence" value="ECO:0007669"/>
    <property type="project" value="TreeGrafter"/>
</dbReference>
<keyword evidence="2" id="KW-1003">Cell membrane</keyword>
<accession>A0A0W8I6N6</accession>
<keyword evidence="3 8" id="KW-0812">Transmembrane</keyword>
<evidence type="ECO:0000313" key="10">
    <source>
        <dbReference type="Proteomes" id="UP000054837"/>
    </source>
</evidence>
<dbReference type="InterPro" id="IPR051050">
    <property type="entry name" value="Lipid_II_flippase_MurJ/MviN"/>
</dbReference>
<comment type="subcellular location">
    <subcellularLocation>
        <location evidence="1">Cell membrane</location>
        <topology evidence="1">Multi-pass membrane protein</topology>
    </subcellularLocation>
</comment>
<feature type="transmembrane region" description="Helical" evidence="8">
    <location>
        <begin position="187"/>
        <end position="208"/>
    </location>
</feature>
<feature type="transmembrane region" description="Helical" evidence="8">
    <location>
        <begin position="313"/>
        <end position="333"/>
    </location>
</feature>
<dbReference type="GO" id="GO:0008360">
    <property type="term" value="P:regulation of cell shape"/>
    <property type="evidence" value="ECO:0007669"/>
    <property type="project" value="UniProtKB-KW"/>
</dbReference>
<dbReference type="PANTHER" id="PTHR47019">
    <property type="entry name" value="LIPID II FLIPPASE MURJ"/>
    <property type="match status" value="1"/>
</dbReference>
<evidence type="ECO:0000256" key="3">
    <source>
        <dbReference type="ARBA" id="ARBA00022692"/>
    </source>
</evidence>
<feature type="transmembrane region" description="Helical" evidence="8">
    <location>
        <begin position="345"/>
        <end position="365"/>
    </location>
</feature>
<keyword evidence="7 8" id="KW-0472">Membrane</keyword>
<evidence type="ECO:0000256" key="1">
    <source>
        <dbReference type="ARBA" id="ARBA00004651"/>
    </source>
</evidence>
<dbReference type="GO" id="GO:0009252">
    <property type="term" value="P:peptidoglycan biosynthetic process"/>
    <property type="evidence" value="ECO:0007669"/>
    <property type="project" value="UniProtKB-KW"/>
</dbReference>
<dbReference type="Proteomes" id="UP000054837">
    <property type="component" value="Unassembled WGS sequence"/>
</dbReference>
<keyword evidence="4" id="KW-0133">Cell shape</keyword>
<feature type="transmembrane region" description="Helical" evidence="8">
    <location>
        <begin position="228"/>
        <end position="248"/>
    </location>
</feature>
<feature type="transmembrane region" description="Helical" evidence="8">
    <location>
        <begin position="449"/>
        <end position="474"/>
    </location>
</feature>
<evidence type="ECO:0000256" key="4">
    <source>
        <dbReference type="ARBA" id="ARBA00022960"/>
    </source>
</evidence>
<dbReference type="OrthoDB" id="4350032at2"/>
<sequence length="569" mass="55894">MTSSGPGARPGEGTGEGTGPSRRILGQGLLAAAGVVAATTLLARVAGVARWVVFSEAVGTTCLGQVYTTVNLIPNVVFEIAAGGALAAVAVPLVARHLQDGDEGRADRTASALLGWALLVLVPLGLLAALLAGPITSALLGAGDPDGCDPAAAQRAGRLMLLLFAPQVVLYGVGIVLTGVLQAHRRFLAAALAPLLSSLVVIAVYLLVGATVDADVPLGEVPDRALLLLAGGTTVGVVALSLPLLLPVARAGVRWRPTLRFPAGSGRLAGGLALAGLVTVGTQQVFTVVVILVSNSTGVGGITVWTYAQTVYLLPYAVLVVPLATAAFPRLVGDAARTRAVLRRTASAVVAAAVAGAAALVAASGEVGTAFLALDAGAGGAGREALTALPLALCVLAPGLVGFGLVALLTRALYVADRPRAAAAGAASGWLLAALVGLAGAGVASADGVAGVLVLLAGASSVGMLVSAGVLAWSTRGAWGRGALTGLPRALAVSLLGAAAGVLVAAQLPGASDASGPPATLAVAVGLGLLRGGVAAGVVLGLVLVLDREAAAPLRERLRLRGRRLVGDR</sequence>
<dbReference type="RefSeq" id="WP_058890972.1">
    <property type="nucleotide sequence ID" value="NZ_LQBL01000027.1"/>
</dbReference>
<dbReference type="Pfam" id="PF03023">
    <property type="entry name" value="MurJ"/>
    <property type="match status" value="1"/>
</dbReference>
<feature type="transmembrane region" description="Helical" evidence="8">
    <location>
        <begin position="486"/>
        <end position="508"/>
    </location>
</feature>
<comment type="caution">
    <text evidence="9">The sequence shown here is derived from an EMBL/GenBank/DDBJ whole genome shotgun (WGS) entry which is preliminary data.</text>
</comment>
<keyword evidence="5" id="KW-0573">Peptidoglycan synthesis</keyword>
<evidence type="ECO:0000256" key="6">
    <source>
        <dbReference type="ARBA" id="ARBA00022989"/>
    </source>
</evidence>
<evidence type="ECO:0000256" key="5">
    <source>
        <dbReference type="ARBA" id="ARBA00022984"/>
    </source>
</evidence>
<name>A0A0W8I6N6_9MICO</name>
<dbReference type="GO" id="GO:0034204">
    <property type="term" value="P:lipid translocation"/>
    <property type="evidence" value="ECO:0007669"/>
    <property type="project" value="TreeGrafter"/>
</dbReference>
<protein>
    <recommendedName>
        <fullName evidence="11">Virulence factor MviN</fullName>
    </recommendedName>
</protein>
<feature type="transmembrane region" description="Helical" evidence="8">
    <location>
        <begin position="116"/>
        <end position="139"/>
    </location>
</feature>
<feature type="transmembrane region" description="Helical" evidence="8">
    <location>
        <begin position="72"/>
        <end position="95"/>
    </location>
</feature>
<keyword evidence="6 8" id="KW-1133">Transmembrane helix</keyword>
<feature type="transmembrane region" description="Helical" evidence="8">
    <location>
        <begin position="29"/>
        <end position="52"/>
    </location>
</feature>
<feature type="transmembrane region" description="Helical" evidence="8">
    <location>
        <begin position="159"/>
        <end position="180"/>
    </location>
</feature>
<dbReference type="STRING" id="767452.AVL62_03095"/>
<dbReference type="InterPro" id="IPR004268">
    <property type="entry name" value="MurJ"/>
</dbReference>
<feature type="transmembrane region" description="Helical" evidence="8">
    <location>
        <begin position="421"/>
        <end position="443"/>
    </location>
</feature>
<dbReference type="PRINTS" id="PR01806">
    <property type="entry name" value="VIRFACTRMVIN"/>
</dbReference>
<dbReference type="EMBL" id="LQBL01000027">
    <property type="protein sequence ID" value="KUG54240.1"/>
    <property type="molecule type" value="Genomic_DNA"/>
</dbReference>
<evidence type="ECO:0000256" key="2">
    <source>
        <dbReference type="ARBA" id="ARBA00022475"/>
    </source>
</evidence>
<feature type="transmembrane region" description="Helical" evidence="8">
    <location>
        <begin position="385"/>
        <end position="409"/>
    </location>
</feature>
<reference evidence="9 10" key="1">
    <citation type="submission" date="2015-12" db="EMBL/GenBank/DDBJ databases">
        <title>Serinicoccus chungangenesis strain CD08_5 genome sequencing and assembly.</title>
        <authorList>
            <person name="Chander A.M."/>
            <person name="Kaur G."/>
            <person name="Nair G.R."/>
            <person name="Dhawan D.K."/>
            <person name="Kochhar R.K."/>
            <person name="Mayilraj S."/>
            <person name="Bhadada S.K."/>
        </authorList>
    </citation>
    <scope>NUCLEOTIDE SEQUENCE [LARGE SCALE GENOMIC DNA]</scope>
    <source>
        <strain evidence="9 10">CD08_5</strain>
    </source>
</reference>
<gene>
    <name evidence="9" type="ORF">AVL62_03095</name>
</gene>
<evidence type="ECO:0008006" key="11">
    <source>
        <dbReference type="Google" id="ProtNLM"/>
    </source>
</evidence>
<dbReference type="PANTHER" id="PTHR47019:SF1">
    <property type="entry name" value="LIPID II FLIPPASE MURJ"/>
    <property type="match status" value="1"/>
</dbReference>
<dbReference type="AlphaFoldDB" id="A0A0W8I6N6"/>